<sequence length="91" mass="9103">MVGTEILRERCGSGPPGCGGLGEDGVPSGGGARREQGARASRNDGAHQPSRVDGLDGSPGSDGHQPNLEGESPPGIDIRHMAFSDVIGANG</sequence>
<feature type="compositionally biased region" description="Gly residues" evidence="1">
    <location>
        <begin position="14"/>
        <end position="31"/>
    </location>
</feature>
<accession>Q1CZY5</accession>
<organism evidence="2 3">
    <name type="scientific">Myxococcus xanthus (strain DK1622)</name>
    <dbReference type="NCBI Taxonomy" id="246197"/>
    <lineage>
        <taxon>Bacteria</taxon>
        <taxon>Pseudomonadati</taxon>
        <taxon>Myxococcota</taxon>
        <taxon>Myxococcia</taxon>
        <taxon>Myxococcales</taxon>
        <taxon>Cystobacterineae</taxon>
        <taxon>Myxococcaceae</taxon>
        <taxon>Myxococcus</taxon>
    </lineage>
</organism>
<evidence type="ECO:0000313" key="3">
    <source>
        <dbReference type="Proteomes" id="UP000002402"/>
    </source>
</evidence>
<dbReference type="KEGG" id="mxa:MXAN_5901"/>
<dbReference type="EnsemblBacteria" id="ABF89964">
    <property type="protein sequence ID" value="ABF89964"/>
    <property type="gene ID" value="MXAN_5901"/>
</dbReference>
<dbReference type="EMBL" id="CP000113">
    <property type="protein sequence ID" value="ABF89964.1"/>
    <property type="molecule type" value="Genomic_DNA"/>
</dbReference>
<evidence type="ECO:0000256" key="1">
    <source>
        <dbReference type="SAM" id="MobiDB-lite"/>
    </source>
</evidence>
<dbReference type="AlphaFoldDB" id="Q1CZY5"/>
<dbReference type="Proteomes" id="UP000002402">
    <property type="component" value="Chromosome"/>
</dbReference>
<gene>
    <name evidence="2" type="ordered locus">MXAN_5901</name>
</gene>
<feature type="region of interest" description="Disordered" evidence="1">
    <location>
        <begin position="1"/>
        <end position="78"/>
    </location>
</feature>
<name>Q1CZY5_MYXXD</name>
<proteinExistence type="predicted"/>
<reference evidence="2 3" key="1">
    <citation type="journal article" date="2006" name="Proc. Natl. Acad. Sci. U.S.A.">
        <title>Evolution of sensory complexity recorded in a myxobacterial genome.</title>
        <authorList>
            <person name="Goldman B.S."/>
            <person name="Nierman W.C."/>
            <person name="Kaiser D."/>
            <person name="Slater S.C."/>
            <person name="Durkin A.S."/>
            <person name="Eisen J.A."/>
            <person name="Ronning C.M."/>
            <person name="Barbazuk W.B."/>
            <person name="Blanchard M."/>
            <person name="Field C."/>
            <person name="Halling C."/>
            <person name="Hinkle G."/>
            <person name="Iartchuk O."/>
            <person name="Kim H.S."/>
            <person name="Mackenzie C."/>
            <person name="Madupu R."/>
            <person name="Miller N."/>
            <person name="Shvartsbeyn A."/>
            <person name="Sullivan S.A."/>
            <person name="Vaudin M."/>
            <person name="Wiegand R."/>
            <person name="Kaplan H.B."/>
        </authorList>
    </citation>
    <scope>NUCLEOTIDE SEQUENCE [LARGE SCALE GENOMIC DNA]</scope>
    <source>
        <strain evidence="3">DK1622</strain>
    </source>
</reference>
<feature type="compositionally biased region" description="Basic and acidic residues" evidence="1">
    <location>
        <begin position="32"/>
        <end position="45"/>
    </location>
</feature>
<protein>
    <submittedName>
        <fullName evidence="2">Uncharacterized protein</fullName>
    </submittedName>
</protein>
<keyword evidence="3" id="KW-1185">Reference proteome</keyword>
<feature type="compositionally biased region" description="Basic and acidic residues" evidence="1">
    <location>
        <begin position="1"/>
        <end position="11"/>
    </location>
</feature>
<evidence type="ECO:0000313" key="2">
    <source>
        <dbReference type="EMBL" id="ABF89964.1"/>
    </source>
</evidence>
<dbReference type="HOGENOM" id="CLU_2423866_0_0_7"/>